<dbReference type="InterPro" id="IPR032675">
    <property type="entry name" value="LRR_dom_sf"/>
</dbReference>
<reference evidence="1 2" key="1">
    <citation type="submission" date="2014-06" db="EMBL/GenBank/DDBJ databases">
        <authorList>
            <person name="Swart Estienne"/>
        </authorList>
    </citation>
    <scope>NUCLEOTIDE SEQUENCE [LARGE SCALE GENOMIC DNA]</scope>
    <source>
        <strain evidence="1 2">130c</strain>
    </source>
</reference>
<accession>A0A078B6H5</accession>
<dbReference type="EMBL" id="CCKQ01017906">
    <property type="protein sequence ID" value="CDW89826.1"/>
    <property type="molecule type" value="Genomic_DNA"/>
</dbReference>
<dbReference type="Proteomes" id="UP000039865">
    <property type="component" value="Unassembled WGS sequence"/>
</dbReference>
<name>A0A078B6H5_STYLE</name>
<dbReference type="Gene3D" id="3.80.10.10">
    <property type="entry name" value="Ribonuclease Inhibitor"/>
    <property type="match status" value="1"/>
</dbReference>
<dbReference type="SUPFAM" id="SSF52047">
    <property type="entry name" value="RNI-like"/>
    <property type="match status" value="1"/>
</dbReference>
<sequence>MYAISNFHKIFTNIKSLTYKINTITVKQEFKHGTQIKQEHFDIIGTNNNFKTFNGFFDLTIIHRQVKQDISKIGQIYTDGNKILDKLNGSKMLKELSIVQNENIEQQYKLIQQFENLEILLIKLESCIYDNTLSTLFNIALDKKLKLRILCLEWTNYWHAFAPDQLIRILKENYLPSLEILRLVHNGLEITVVEKIAKVCKQRKLLLEIPNIFSSQGYNRILKSNENLFIKSISDQHF</sequence>
<evidence type="ECO:0000313" key="1">
    <source>
        <dbReference type="EMBL" id="CDW89826.1"/>
    </source>
</evidence>
<dbReference type="AlphaFoldDB" id="A0A078B6H5"/>
<dbReference type="InParanoid" id="A0A078B6H5"/>
<organism evidence="1 2">
    <name type="scientific">Stylonychia lemnae</name>
    <name type="common">Ciliate</name>
    <dbReference type="NCBI Taxonomy" id="5949"/>
    <lineage>
        <taxon>Eukaryota</taxon>
        <taxon>Sar</taxon>
        <taxon>Alveolata</taxon>
        <taxon>Ciliophora</taxon>
        <taxon>Intramacronucleata</taxon>
        <taxon>Spirotrichea</taxon>
        <taxon>Stichotrichia</taxon>
        <taxon>Sporadotrichida</taxon>
        <taxon>Oxytrichidae</taxon>
        <taxon>Stylonychinae</taxon>
        <taxon>Stylonychia</taxon>
    </lineage>
</organism>
<keyword evidence="2" id="KW-1185">Reference proteome</keyword>
<proteinExistence type="predicted"/>
<evidence type="ECO:0000313" key="2">
    <source>
        <dbReference type="Proteomes" id="UP000039865"/>
    </source>
</evidence>
<protein>
    <submittedName>
        <fullName evidence="1">Uncharacterized protein</fullName>
    </submittedName>
</protein>
<gene>
    <name evidence="1" type="primary">Contig2789.g2987</name>
    <name evidence="1" type="ORF">STYLEM_18965</name>
</gene>